<dbReference type="EMBL" id="BAAAPB010000001">
    <property type="protein sequence ID" value="GAA1953744.1"/>
    <property type="molecule type" value="Genomic_DNA"/>
</dbReference>
<gene>
    <name evidence="1" type="ORF">GCM10009798_11140</name>
</gene>
<evidence type="ECO:0000313" key="1">
    <source>
        <dbReference type="EMBL" id="GAA1953744.1"/>
    </source>
</evidence>
<dbReference type="RefSeq" id="WP_344043248.1">
    <property type="nucleotide sequence ID" value="NZ_BAAAPB010000001.1"/>
</dbReference>
<dbReference type="Proteomes" id="UP001500571">
    <property type="component" value="Unassembled WGS sequence"/>
</dbReference>
<accession>A0ABP5BX64</accession>
<organism evidence="1 2">
    <name type="scientific">Nocardioides panacihumi</name>
    <dbReference type="NCBI Taxonomy" id="400774"/>
    <lineage>
        <taxon>Bacteria</taxon>
        <taxon>Bacillati</taxon>
        <taxon>Actinomycetota</taxon>
        <taxon>Actinomycetes</taxon>
        <taxon>Propionibacteriales</taxon>
        <taxon>Nocardioidaceae</taxon>
        <taxon>Nocardioides</taxon>
    </lineage>
</organism>
<evidence type="ECO:0000313" key="2">
    <source>
        <dbReference type="Proteomes" id="UP001500571"/>
    </source>
</evidence>
<comment type="caution">
    <text evidence="1">The sequence shown here is derived from an EMBL/GenBank/DDBJ whole genome shotgun (WGS) entry which is preliminary data.</text>
</comment>
<sequence length="60" mass="6561">MFAHHCSVCDETYLIFDSQLTSLDNTAHGIELRFACWCGAEQTTISGRLAGRRTVDAVAA</sequence>
<keyword evidence="2" id="KW-1185">Reference proteome</keyword>
<reference evidence="2" key="1">
    <citation type="journal article" date="2019" name="Int. J. Syst. Evol. Microbiol.">
        <title>The Global Catalogue of Microorganisms (GCM) 10K type strain sequencing project: providing services to taxonomists for standard genome sequencing and annotation.</title>
        <authorList>
            <consortium name="The Broad Institute Genomics Platform"/>
            <consortium name="The Broad Institute Genome Sequencing Center for Infectious Disease"/>
            <person name="Wu L."/>
            <person name="Ma J."/>
        </authorList>
    </citation>
    <scope>NUCLEOTIDE SEQUENCE [LARGE SCALE GENOMIC DNA]</scope>
    <source>
        <strain evidence="2">JCM 15309</strain>
    </source>
</reference>
<name>A0ABP5BX64_9ACTN</name>
<protein>
    <submittedName>
        <fullName evidence="1">Uncharacterized protein</fullName>
    </submittedName>
</protein>
<proteinExistence type="predicted"/>